<dbReference type="RefSeq" id="WP_126811692.1">
    <property type="nucleotide sequence ID" value="NZ_NGKC01000001.1"/>
</dbReference>
<dbReference type="InterPro" id="IPR015045">
    <property type="entry name" value="MPT-1-like_LmxM"/>
</dbReference>
<name>A0A430B2Z1_9ENTE</name>
<dbReference type="Gene3D" id="2.115.10.20">
    <property type="entry name" value="Glycosyl hydrolase domain, family 43"/>
    <property type="match status" value="1"/>
</dbReference>
<dbReference type="PANTHER" id="PTHR37036:SF2">
    <property type="entry name" value="DUF1861 FAMILY PROTEIN"/>
    <property type="match status" value="1"/>
</dbReference>
<reference evidence="1 2" key="1">
    <citation type="submission" date="2017-05" db="EMBL/GenBank/DDBJ databases">
        <title>Vagococcus spp. assemblies.</title>
        <authorList>
            <person name="Gulvik C.A."/>
        </authorList>
    </citation>
    <scope>NUCLEOTIDE SEQUENCE [LARGE SCALE GENOMIC DNA]</scope>
    <source>
        <strain evidence="1 2">LMG 24798</strain>
    </source>
</reference>
<proteinExistence type="predicted"/>
<evidence type="ECO:0000313" key="2">
    <source>
        <dbReference type="Proteomes" id="UP000286773"/>
    </source>
</evidence>
<dbReference type="InterPro" id="IPR023296">
    <property type="entry name" value="Glyco_hydro_beta-prop_sf"/>
</dbReference>
<comment type="caution">
    <text evidence="1">The sequence shown here is derived from an EMBL/GenBank/DDBJ whole genome shotgun (WGS) entry which is preliminary data.</text>
</comment>
<protein>
    <recommendedName>
        <fullName evidence="3">DUF1861 domain-containing protein</fullName>
    </recommendedName>
</protein>
<dbReference type="Proteomes" id="UP000286773">
    <property type="component" value="Unassembled WGS sequence"/>
</dbReference>
<dbReference type="OrthoDB" id="7544904at2"/>
<dbReference type="PANTHER" id="PTHR37036">
    <property type="match status" value="1"/>
</dbReference>
<sequence>MIAIDELLATHRKKQQIGHAENIVFKGVGEKDVYNITAPFRLSGKEVIAGRVESRESEISEIRFFSQCDSTDEWHPVAPSLSLPLQDPFVTKIGNELIIGGVQAEFDDEGKNPKWRTNLYLLTDFTSVDHIFSGPYGMKDIRLAELGNGQIIVLTRPQGGAAGRGKIGVNIIEKLSDLSMAVIDAAVLLEDQFNDEEWGGANEIYVDDGRVCVLGHIAKFDTDGDRHYYAMTFELDSTYKKMIRPQIIAERRDFLPGPAKRDDLKDVVFSGGLVMTGETAVLYAGISDAAAQKLTIKNPFK</sequence>
<evidence type="ECO:0008006" key="3">
    <source>
        <dbReference type="Google" id="ProtNLM"/>
    </source>
</evidence>
<dbReference type="SUPFAM" id="SSF75005">
    <property type="entry name" value="Arabinanase/levansucrase/invertase"/>
    <property type="match status" value="1"/>
</dbReference>
<dbReference type="Pfam" id="PF08950">
    <property type="entry name" value="DUF1861"/>
    <property type="match status" value="1"/>
</dbReference>
<evidence type="ECO:0000313" key="1">
    <source>
        <dbReference type="EMBL" id="RSU14693.1"/>
    </source>
</evidence>
<organism evidence="1 2">
    <name type="scientific">Vagococcus acidifermentans</name>
    <dbReference type="NCBI Taxonomy" id="564710"/>
    <lineage>
        <taxon>Bacteria</taxon>
        <taxon>Bacillati</taxon>
        <taxon>Bacillota</taxon>
        <taxon>Bacilli</taxon>
        <taxon>Lactobacillales</taxon>
        <taxon>Enterococcaceae</taxon>
        <taxon>Vagococcus</taxon>
    </lineage>
</organism>
<dbReference type="AlphaFoldDB" id="A0A430B2Z1"/>
<dbReference type="EMBL" id="NGKC01000001">
    <property type="protein sequence ID" value="RSU14693.1"/>
    <property type="molecule type" value="Genomic_DNA"/>
</dbReference>
<gene>
    <name evidence="1" type="ORF">CBF27_01570</name>
</gene>
<accession>A0A430B2Z1</accession>
<keyword evidence="2" id="KW-1185">Reference proteome</keyword>